<sequence>MAGINPYAGAGTTTVPQVDATSSAQVLPNDLHPKTLSSTSLTLNPRLYATQEVVSDKLYSGFIEHLGRGIYGGIVDNPAAPSPAELLQAQDDGSKGTEGRLGWRKDVMKIIARDGEIETPILRWPGGNFVSNYHWQDGIGPISQRPKRIELAWLATESNIFGTDEFIDYARALGVEPYLCLNMGTGTYEEALSWLEYCNGTGDTYWANLRRKNTGRDEPHNVKLWGLGNEIHGPWQVGHLSATDYTKKAARWAHGLRLVDPSIKLVSCGNQGNSDWDREVLQGLIGIVDYHSIHFYSMLGHERFSTVQGHDYEKNVFGPAAAERGIEICQSLIDLAKIERANTYDWNNRDASVVSRPVKICYDEWNVWDEVKAPGSAGLEQAYDYTDALGVCAWLNVLVRKHEQVGIACIAQSVNVISPLMTSPNGVLLQITYYPLRLFAKYMKNGRLLNLGFSPELYNGPSYPGWVQHLGKAAYVDMVAVVVDLPATSDAATENGNVGQGRCSIRLSILNRHPAQAWQGDLTFMGFQVDKVEAYELYSDDLTAVNSFEKPENVVPKVSHLSADEWTKTANKYTVKKHSWQFLIFEGKYTKLAALDYGSDRLLVAIHNEACLQVVSDVSVFLVFQTSEFPHTPLQLQASASMSTQWTRLAFKLNDGWEIPAVGLGTCHVKPDDARNAVQTALSTGYRHIDASQAYGNQTAVGDGVMLACVPRETLFLTTKVDNVNHKCVAKSIELSLFRLHVDYIDLVLMHSPVSIDPAGEENVVYSDWNFTDTWREMEKLVDSGKVRSIGVANFGIQNLETLLASARIVPAVCQLELNPLCSSSELVNFCQSKGIHVIAYSSLGAGNSPLAENQIASKRGTSVIPKSITDSRIRSNYDLNRFGLTMEEMNKLSSLPVPF</sequence>
<accession>A0ACC2XEA7</accession>
<keyword evidence="2" id="KW-1185">Reference proteome</keyword>
<reference evidence="1" key="1">
    <citation type="submission" date="2023-04" db="EMBL/GenBank/DDBJ databases">
        <title>Draft Genome sequencing of Naganishia species isolated from polar environments using Oxford Nanopore Technology.</title>
        <authorList>
            <person name="Leo P."/>
            <person name="Venkateswaran K."/>
        </authorList>
    </citation>
    <scope>NUCLEOTIDE SEQUENCE</scope>
    <source>
        <strain evidence="1">DBVPG 5303</strain>
    </source>
</reference>
<organism evidence="1 2">
    <name type="scientific">Naganishia onofrii</name>
    <dbReference type="NCBI Taxonomy" id="1851511"/>
    <lineage>
        <taxon>Eukaryota</taxon>
        <taxon>Fungi</taxon>
        <taxon>Dikarya</taxon>
        <taxon>Basidiomycota</taxon>
        <taxon>Agaricomycotina</taxon>
        <taxon>Tremellomycetes</taxon>
        <taxon>Filobasidiales</taxon>
        <taxon>Filobasidiaceae</taxon>
        <taxon>Naganishia</taxon>
    </lineage>
</organism>
<name>A0ACC2XEA7_9TREE</name>
<dbReference type="EMBL" id="JASBWV010000017">
    <property type="protein sequence ID" value="KAJ9121376.1"/>
    <property type="molecule type" value="Genomic_DNA"/>
</dbReference>
<dbReference type="Proteomes" id="UP001234202">
    <property type="component" value="Unassembled WGS sequence"/>
</dbReference>
<proteinExistence type="predicted"/>
<evidence type="ECO:0000313" key="2">
    <source>
        <dbReference type="Proteomes" id="UP001234202"/>
    </source>
</evidence>
<comment type="caution">
    <text evidence="1">The sequence shown here is derived from an EMBL/GenBank/DDBJ whole genome shotgun (WGS) entry which is preliminary data.</text>
</comment>
<evidence type="ECO:0000313" key="1">
    <source>
        <dbReference type="EMBL" id="KAJ9121376.1"/>
    </source>
</evidence>
<gene>
    <name evidence="1" type="ORF">QFC24_004714</name>
</gene>
<protein>
    <submittedName>
        <fullName evidence="1">Uncharacterized protein</fullName>
    </submittedName>
</protein>